<dbReference type="CDD" id="cd00431">
    <property type="entry name" value="cysteine_hydrolases"/>
    <property type="match status" value="1"/>
</dbReference>
<keyword evidence="5" id="KW-1185">Reference proteome</keyword>
<name>A0A2N3NL78_9PEZI</name>
<dbReference type="AlphaFoldDB" id="A0A2N3NL78"/>
<dbReference type="InterPro" id="IPR023631">
    <property type="entry name" value="Amidase_dom"/>
</dbReference>
<reference evidence="4 5" key="1">
    <citation type="journal article" date="2017" name="G3 (Bethesda)">
        <title>First Draft Genome Sequence of the Pathogenic Fungus Lomentospora prolificans (Formerly Scedosporium prolificans).</title>
        <authorList>
            <person name="Luo R."/>
            <person name="Zimin A."/>
            <person name="Workman R."/>
            <person name="Fan Y."/>
            <person name="Pertea G."/>
            <person name="Grossman N."/>
            <person name="Wear M.P."/>
            <person name="Jia B."/>
            <person name="Miller H."/>
            <person name="Casadevall A."/>
            <person name="Timp W."/>
            <person name="Zhang S.X."/>
            <person name="Salzberg S.L."/>
        </authorList>
    </citation>
    <scope>NUCLEOTIDE SEQUENCE [LARGE SCALE GENOMIC DNA]</scope>
    <source>
        <strain evidence="4 5">JHH-5317</strain>
    </source>
</reference>
<dbReference type="VEuPathDB" id="FungiDB:jhhlp_000493"/>
<dbReference type="GO" id="GO:0003824">
    <property type="term" value="F:catalytic activity"/>
    <property type="evidence" value="ECO:0007669"/>
    <property type="project" value="InterPro"/>
</dbReference>
<dbReference type="Pfam" id="PF01425">
    <property type="entry name" value="Amidase"/>
    <property type="match status" value="1"/>
</dbReference>
<sequence length="735" mass="78397">MATTSVSIDAKPYAFTFAPSRTALVLIDMQRDFLLPGGFGEFQGSDLSMVQACVEPTRKLLEACRAAGLTIFHTREGHRPDMADCPSSKITRQAETPGTERTPQIGEKCSMGRLLIRGEYGHDLIDDLQPIPGEMVIDKPGKGAFWDTDLMHRLKAHGITHLVLGGVTTECCVSTTFREANDRGFECCVVVEATAGYNASFKTASLDMLYWANGLFGFVANLQSVLEGLSRVTPVACSDTETPPQTPPGWDGKLDIASLQAAYRAGVSPLTVVESVYSKIDAYESINPGSWIHRVAKSSALEAARELVRRFPDRSRLPPLFCVPFSVKDSIDMAGLPTTTACPPLSNIPSVSAPVIPAVLDQGALFVGKSNLDQLATGLTGQRSPYGACSSTINPKYICGGSSSGSSVQVGANLVSFSIGTDTAGSGRVPAAFNGIFGFKPTRGTVPCVGVTPACMSLDCIAVLASTARDARAVWRILETFDPQDPYTKPSELRKTPRLVNSIGAGAKAFRFGIPPASALSLCSAPYRRLFAETVSRLQAMGGKLQPINWEPFEKAGELLYDGTFVLERVASIPDLPGSGGLDGPSWFEKHKSDLHPVISELFGAVINRKATAVDVFRDLQAQRRYTAQAHNEIFTQAASGVDIVVVPTAPTHWTIDEVKADPIAKNSALGIFTHCGNVLDLCAISCPAGTFDAKELGGEGVLPFGIMFMGGSGGDCDVLDLAIRFEDALRAQTT</sequence>
<comment type="caution">
    <text evidence="4">The sequence shown here is derived from an EMBL/GenBank/DDBJ whole genome shotgun (WGS) entry which is preliminary data.</text>
</comment>
<feature type="domain" description="Isochorismatase-like" evidence="2">
    <location>
        <begin position="22"/>
        <end position="210"/>
    </location>
</feature>
<accession>A0A2N3NL78</accession>
<dbReference type="InterPro" id="IPR000120">
    <property type="entry name" value="Amidase"/>
</dbReference>
<evidence type="ECO:0000259" key="2">
    <source>
        <dbReference type="Pfam" id="PF00857"/>
    </source>
</evidence>
<evidence type="ECO:0000313" key="4">
    <source>
        <dbReference type="EMBL" id="PKS13151.1"/>
    </source>
</evidence>
<dbReference type="SUPFAM" id="SSF75304">
    <property type="entry name" value="Amidase signature (AS) enzymes"/>
    <property type="match status" value="1"/>
</dbReference>
<evidence type="ECO:0000259" key="3">
    <source>
        <dbReference type="Pfam" id="PF01425"/>
    </source>
</evidence>
<dbReference type="Gene3D" id="1.20.58.1700">
    <property type="match status" value="1"/>
</dbReference>
<evidence type="ECO:0008006" key="6">
    <source>
        <dbReference type="Google" id="ProtNLM"/>
    </source>
</evidence>
<protein>
    <recommendedName>
        <fullName evidence="6">Amidase domain-containing protein</fullName>
    </recommendedName>
</protein>
<dbReference type="InParanoid" id="A0A2N3NL78"/>
<dbReference type="Gene3D" id="3.90.1300.10">
    <property type="entry name" value="Amidase signature (AS) domain"/>
    <property type="match status" value="1"/>
</dbReference>
<dbReference type="PANTHER" id="PTHR11895">
    <property type="entry name" value="TRANSAMIDASE"/>
    <property type="match status" value="1"/>
</dbReference>
<dbReference type="Gene3D" id="3.40.50.850">
    <property type="entry name" value="Isochorismatase-like"/>
    <property type="match status" value="1"/>
</dbReference>
<feature type="domain" description="Amidase" evidence="3">
    <location>
        <begin position="276"/>
        <end position="720"/>
    </location>
</feature>
<dbReference type="STRING" id="41688.A0A2N3NL78"/>
<dbReference type="InterPro" id="IPR036380">
    <property type="entry name" value="Isochorismatase-like_sf"/>
</dbReference>
<dbReference type="Pfam" id="PF00857">
    <property type="entry name" value="Isochorismatase"/>
    <property type="match status" value="1"/>
</dbReference>
<gene>
    <name evidence="4" type="ORF">jhhlp_000493</name>
</gene>
<comment type="similarity">
    <text evidence="1">Belongs to the isochorismatase family.</text>
</comment>
<organism evidence="4 5">
    <name type="scientific">Lomentospora prolificans</name>
    <dbReference type="NCBI Taxonomy" id="41688"/>
    <lineage>
        <taxon>Eukaryota</taxon>
        <taxon>Fungi</taxon>
        <taxon>Dikarya</taxon>
        <taxon>Ascomycota</taxon>
        <taxon>Pezizomycotina</taxon>
        <taxon>Sordariomycetes</taxon>
        <taxon>Hypocreomycetidae</taxon>
        <taxon>Microascales</taxon>
        <taxon>Microascaceae</taxon>
        <taxon>Lomentospora</taxon>
    </lineage>
</organism>
<evidence type="ECO:0000256" key="1">
    <source>
        <dbReference type="ARBA" id="ARBA00006336"/>
    </source>
</evidence>
<proteinExistence type="inferred from homology"/>
<evidence type="ECO:0000313" key="5">
    <source>
        <dbReference type="Proteomes" id="UP000233524"/>
    </source>
</evidence>
<dbReference type="InterPro" id="IPR036928">
    <property type="entry name" value="AS_sf"/>
</dbReference>
<dbReference type="SUPFAM" id="SSF52499">
    <property type="entry name" value="Isochorismatase-like hydrolases"/>
    <property type="match status" value="1"/>
</dbReference>
<dbReference type="InterPro" id="IPR000868">
    <property type="entry name" value="Isochorismatase-like_dom"/>
</dbReference>
<dbReference type="Proteomes" id="UP000233524">
    <property type="component" value="Unassembled WGS sequence"/>
</dbReference>
<dbReference type="OrthoDB" id="167809at2759"/>
<dbReference type="PANTHER" id="PTHR11895:SF169">
    <property type="entry name" value="GLUTAMYL-TRNA(GLN) AMIDOTRANSFERASE"/>
    <property type="match status" value="1"/>
</dbReference>
<dbReference type="EMBL" id="NLAX01000002">
    <property type="protein sequence ID" value="PKS13151.1"/>
    <property type="molecule type" value="Genomic_DNA"/>
</dbReference>